<dbReference type="Gene3D" id="3.40.630.30">
    <property type="match status" value="1"/>
</dbReference>
<proteinExistence type="predicted"/>
<dbReference type="GO" id="GO:0016747">
    <property type="term" value="F:acyltransferase activity, transferring groups other than amino-acyl groups"/>
    <property type="evidence" value="ECO:0007669"/>
    <property type="project" value="InterPro"/>
</dbReference>
<dbReference type="InterPro" id="IPR052523">
    <property type="entry name" value="Trichothecene_AcTrans"/>
</dbReference>
<feature type="domain" description="N-acetyltransferase" evidence="1">
    <location>
        <begin position="84"/>
        <end position="223"/>
    </location>
</feature>
<dbReference type="Proteomes" id="UP000256690">
    <property type="component" value="Unassembled WGS sequence"/>
</dbReference>
<protein>
    <recommendedName>
        <fullName evidence="1">N-acetyltransferase domain-containing protein</fullName>
    </recommendedName>
</protein>
<evidence type="ECO:0000313" key="3">
    <source>
        <dbReference type="Proteomes" id="UP000256690"/>
    </source>
</evidence>
<dbReference type="PROSITE" id="PS51186">
    <property type="entry name" value="GNAT"/>
    <property type="match status" value="1"/>
</dbReference>
<keyword evidence="3" id="KW-1185">Reference proteome</keyword>
<dbReference type="InterPro" id="IPR016181">
    <property type="entry name" value="Acyl_CoA_acyltransferase"/>
</dbReference>
<accession>A0A3D8QH25</accession>
<dbReference type="EMBL" id="PVWQ01000017">
    <property type="protein sequence ID" value="RDW61146.1"/>
    <property type="molecule type" value="Genomic_DNA"/>
</dbReference>
<organism evidence="2 3">
    <name type="scientific">Aspergillus mulundensis</name>
    <dbReference type="NCBI Taxonomy" id="1810919"/>
    <lineage>
        <taxon>Eukaryota</taxon>
        <taxon>Fungi</taxon>
        <taxon>Dikarya</taxon>
        <taxon>Ascomycota</taxon>
        <taxon>Pezizomycotina</taxon>
        <taxon>Eurotiomycetes</taxon>
        <taxon>Eurotiomycetidae</taxon>
        <taxon>Eurotiales</taxon>
        <taxon>Aspergillaceae</taxon>
        <taxon>Aspergillus</taxon>
        <taxon>Aspergillus subgen. Nidulantes</taxon>
    </lineage>
</organism>
<comment type="caution">
    <text evidence="2">The sequence shown here is derived from an EMBL/GenBank/DDBJ whole genome shotgun (WGS) entry which is preliminary data.</text>
</comment>
<dbReference type="Pfam" id="PF13508">
    <property type="entry name" value="Acetyltransf_7"/>
    <property type="match status" value="1"/>
</dbReference>
<gene>
    <name evidence="2" type="ORF">DSM5745_10644</name>
</gene>
<dbReference type="PANTHER" id="PTHR42791">
    <property type="entry name" value="GNAT FAMILY ACETYLTRANSFERASE"/>
    <property type="match status" value="1"/>
</dbReference>
<dbReference type="OrthoDB" id="410198at2759"/>
<dbReference type="PANTHER" id="PTHR42791:SF2">
    <property type="entry name" value="N-ACETYLTRANSFERASE DOMAIN-CONTAINING PROTEIN"/>
    <property type="match status" value="1"/>
</dbReference>
<dbReference type="STRING" id="1810919.A0A3D8QH25"/>
<evidence type="ECO:0000259" key="1">
    <source>
        <dbReference type="PROSITE" id="PS51186"/>
    </source>
</evidence>
<name>A0A3D8QH25_9EURO</name>
<dbReference type="SUPFAM" id="SSF55729">
    <property type="entry name" value="Acyl-CoA N-acyltransferases (Nat)"/>
    <property type="match status" value="1"/>
</dbReference>
<dbReference type="AlphaFoldDB" id="A0A3D8QH25"/>
<dbReference type="RefSeq" id="XP_026598678.1">
    <property type="nucleotide sequence ID" value="XM_026752660.1"/>
</dbReference>
<evidence type="ECO:0000313" key="2">
    <source>
        <dbReference type="EMBL" id="RDW61146.1"/>
    </source>
</evidence>
<reference evidence="2 3" key="1">
    <citation type="journal article" date="2018" name="IMA Fungus">
        <title>IMA Genome-F 9: Draft genome sequence of Annulohypoxylon stygium, Aspergillus mulundensis, Berkeleyomyces basicola (syn. Thielaviopsis basicola), Ceratocystis smalleyi, two Cercospora beticola strains, Coleophoma cylindrospora, Fusarium fracticaudum, Phialophora cf. hyalina, and Morchella septimelata.</title>
        <authorList>
            <person name="Wingfield B.D."/>
            <person name="Bills G.F."/>
            <person name="Dong Y."/>
            <person name="Huang W."/>
            <person name="Nel W.J."/>
            <person name="Swalarsk-Parry B.S."/>
            <person name="Vaghefi N."/>
            <person name="Wilken P.M."/>
            <person name="An Z."/>
            <person name="de Beer Z.W."/>
            <person name="De Vos L."/>
            <person name="Chen L."/>
            <person name="Duong T.A."/>
            <person name="Gao Y."/>
            <person name="Hammerbacher A."/>
            <person name="Kikkert J.R."/>
            <person name="Li Y."/>
            <person name="Li H."/>
            <person name="Li K."/>
            <person name="Li Q."/>
            <person name="Liu X."/>
            <person name="Ma X."/>
            <person name="Naidoo K."/>
            <person name="Pethybridge S.J."/>
            <person name="Sun J."/>
            <person name="Steenkamp E.T."/>
            <person name="van der Nest M.A."/>
            <person name="van Wyk S."/>
            <person name="Wingfield M.J."/>
            <person name="Xiong C."/>
            <person name="Yue Q."/>
            <person name="Zhang X."/>
        </authorList>
    </citation>
    <scope>NUCLEOTIDE SEQUENCE [LARGE SCALE GENOMIC DNA]</scope>
    <source>
        <strain evidence="2 3">DSM 5745</strain>
    </source>
</reference>
<sequence length="231" mass="25819">MSSSFTIRPLLPRDYIEAFAVADLSFAAFNTLLYKTHPPSPSSLEKLTAARLRDIAMMPTARMFKAVDEDTGAIIGVARWIVTKEERVYTTLQEAVEHEVMRRVIPETNEAATRAFYTMATAGKWEVLGLRDNHGAVVGLVPRVELETLFTHPGYRGVGVASALVQWGVELADRLGMRVYFEAAGEGRPLYERFGFEVVRVGEFDAAEYGGVGRHVYTFMLRQPKTVRKGK</sequence>
<dbReference type="GeneID" id="38121014"/>
<dbReference type="InterPro" id="IPR000182">
    <property type="entry name" value="GNAT_dom"/>
</dbReference>
<dbReference type="CDD" id="cd04301">
    <property type="entry name" value="NAT_SF"/>
    <property type="match status" value="1"/>
</dbReference>